<keyword evidence="2" id="KW-0418">Kinase</keyword>
<reference evidence="2" key="1">
    <citation type="journal article" date="1998" name="Endocrinology">
        <title>Rat pachytene spermatocytes down-regulate a polo-like kinase and up-regulate a thiol-specific antioxidant protein, whereas sertoli cells down-regulate a phosphodiesterase and up-regulate an oxidative stress protein after exposure to methoxyethanol and methoxyacetic acid.</title>
        <authorList>
            <person name="Syed V."/>
            <person name="Hecht N.B."/>
        </authorList>
    </citation>
    <scope>NUCLEOTIDE SEQUENCE</scope>
    <source>
        <strain evidence="2">Sprague-Dawley</strain>
    </source>
</reference>
<dbReference type="Gene3D" id="3.30.1120.30">
    <property type="entry name" value="POLO box domain"/>
    <property type="match status" value="1"/>
</dbReference>
<name>O88432_RAT</name>
<dbReference type="InterPro" id="IPR000959">
    <property type="entry name" value="POLO_box_dom"/>
</dbReference>
<organism evidence="2">
    <name type="scientific">Rattus norvegicus</name>
    <name type="common">Rat</name>
    <dbReference type="NCBI Taxonomy" id="10116"/>
    <lineage>
        <taxon>Eukaryota</taxon>
        <taxon>Metazoa</taxon>
        <taxon>Chordata</taxon>
        <taxon>Craniata</taxon>
        <taxon>Vertebrata</taxon>
        <taxon>Euteleostomi</taxon>
        <taxon>Mammalia</taxon>
        <taxon>Eutheria</taxon>
        <taxon>Euarchontoglires</taxon>
        <taxon>Glires</taxon>
        <taxon>Rodentia</taxon>
        <taxon>Myomorpha</taxon>
        <taxon>Muroidea</taxon>
        <taxon>Muridae</taxon>
        <taxon>Murinae</taxon>
        <taxon>Rattus</taxon>
    </lineage>
</organism>
<dbReference type="InterPro" id="IPR036947">
    <property type="entry name" value="POLO_box_dom_sf"/>
</dbReference>
<protein>
    <submittedName>
        <fullName evidence="2">Polo-like kinase isoform</fullName>
    </submittedName>
</protein>
<feature type="non-terminal residue" evidence="2">
    <location>
        <position position="1"/>
    </location>
</feature>
<evidence type="ECO:0000313" key="2">
    <source>
        <dbReference type="EMBL" id="AAC28624.1"/>
    </source>
</evidence>
<dbReference type="PROSITE" id="PS50078">
    <property type="entry name" value="POLO_BOX"/>
    <property type="match status" value="1"/>
</dbReference>
<feature type="domain" description="POLO box" evidence="1">
    <location>
        <begin position="20"/>
        <end position="103"/>
    </location>
</feature>
<evidence type="ECO:0000259" key="1">
    <source>
        <dbReference type="PROSITE" id="PS50078"/>
    </source>
</evidence>
<dbReference type="GO" id="GO:0016301">
    <property type="term" value="F:kinase activity"/>
    <property type="evidence" value="ECO:0007669"/>
    <property type="project" value="UniProtKB-KW"/>
</dbReference>
<sequence length="111" mass="13085">LKADANITPKEGDLLARLPYLREWFRTRIAIILYLSNGTVQIFLFQDHTKLIRGAPLMAAVTYILERRDFRTRYLSLSEEYGLDKELPRRLRYARKMVDLKLSPRSACNRL</sequence>
<proteinExistence type="evidence at transcript level"/>
<dbReference type="EMBL" id="AF053092">
    <property type="protein sequence ID" value="AAC28624.1"/>
    <property type="molecule type" value="mRNA"/>
</dbReference>
<keyword evidence="2" id="KW-0808">Transferase</keyword>
<dbReference type="Pfam" id="PF00659">
    <property type="entry name" value="POLO_box"/>
    <property type="match status" value="1"/>
</dbReference>
<dbReference type="InterPro" id="IPR033695">
    <property type="entry name" value="POLO_box_2"/>
</dbReference>
<accession>O88432</accession>
<dbReference type="SUPFAM" id="SSF82615">
    <property type="entry name" value="Polo-box domain"/>
    <property type="match status" value="1"/>
</dbReference>
<dbReference type="CDD" id="cd13117">
    <property type="entry name" value="POLO_box_2"/>
    <property type="match status" value="1"/>
</dbReference>
<dbReference type="AlphaFoldDB" id="O88432"/>